<name>A0A4Q9GMY8_9HYPH</name>
<dbReference type="SUPFAM" id="SSF103515">
    <property type="entry name" value="Autotransporter"/>
    <property type="match status" value="1"/>
</dbReference>
<dbReference type="AlphaFoldDB" id="A0A4Q9GMY8"/>
<dbReference type="InterPro" id="IPR036709">
    <property type="entry name" value="Autotransporte_beta_dom_sf"/>
</dbReference>
<dbReference type="Proteomes" id="UP000291613">
    <property type="component" value="Unassembled WGS sequence"/>
</dbReference>
<organism evidence="3 4">
    <name type="scientific">Hansschlegelia quercus</name>
    <dbReference type="NCBI Taxonomy" id="2528245"/>
    <lineage>
        <taxon>Bacteria</taxon>
        <taxon>Pseudomonadati</taxon>
        <taxon>Pseudomonadota</taxon>
        <taxon>Alphaproteobacteria</taxon>
        <taxon>Hyphomicrobiales</taxon>
        <taxon>Methylopilaceae</taxon>
        <taxon>Hansschlegelia</taxon>
    </lineage>
</organism>
<comment type="caution">
    <text evidence="3">The sequence shown here is derived from an EMBL/GenBank/DDBJ whole genome shotgun (WGS) entry which is preliminary data.</text>
</comment>
<dbReference type="InterPro" id="IPR005546">
    <property type="entry name" value="Autotransporte_beta"/>
</dbReference>
<evidence type="ECO:0000256" key="1">
    <source>
        <dbReference type="SAM" id="SignalP"/>
    </source>
</evidence>
<proteinExistence type="predicted"/>
<dbReference type="PROSITE" id="PS51208">
    <property type="entry name" value="AUTOTRANSPORTER"/>
    <property type="match status" value="1"/>
</dbReference>
<dbReference type="SMART" id="SM00869">
    <property type="entry name" value="Autotransporter"/>
    <property type="match status" value="1"/>
</dbReference>
<accession>A0A4Q9GMY8</accession>
<keyword evidence="4" id="KW-1185">Reference proteome</keyword>
<dbReference type="EMBL" id="SIUB01000001">
    <property type="protein sequence ID" value="TBN54841.1"/>
    <property type="molecule type" value="Genomic_DNA"/>
</dbReference>
<protein>
    <recommendedName>
        <fullName evidence="2">Autotransporter domain-containing protein</fullName>
    </recommendedName>
</protein>
<gene>
    <name evidence="3" type="ORF">EYR15_01375</name>
</gene>
<feature type="signal peptide" evidence="1">
    <location>
        <begin position="1"/>
        <end position="25"/>
    </location>
</feature>
<feature type="chain" id="PRO_5020961666" description="Autotransporter domain-containing protein" evidence="1">
    <location>
        <begin position="26"/>
        <end position="334"/>
    </location>
</feature>
<dbReference type="Gene3D" id="2.40.128.130">
    <property type="entry name" value="Autotransporter beta-domain"/>
    <property type="match status" value="1"/>
</dbReference>
<feature type="domain" description="Autotransporter" evidence="2">
    <location>
        <begin position="63"/>
        <end position="334"/>
    </location>
</feature>
<evidence type="ECO:0000259" key="2">
    <source>
        <dbReference type="PROSITE" id="PS51208"/>
    </source>
</evidence>
<evidence type="ECO:0000313" key="3">
    <source>
        <dbReference type="EMBL" id="TBN54841.1"/>
    </source>
</evidence>
<evidence type="ECO:0000313" key="4">
    <source>
        <dbReference type="Proteomes" id="UP000291613"/>
    </source>
</evidence>
<reference evidence="3 4" key="1">
    <citation type="submission" date="2019-02" db="EMBL/GenBank/DDBJ databases">
        <title>Hansschlegelia quercus sp. nov., a novel methylotrophic bacterium from buds of oak (Quercus robur L.).</title>
        <authorList>
            <person name="Agafonova N.V."/>
            <person name="Kaparullina E.N."/>
            <person name="Grouzdev D.S."/>
            <person name="Doronina N.V."/>
        </authorList>
    </citation>
    <scope>NUCLEOTIDE SEQUENCE [LARGE SCALE GENOMIC DNA]</scope>
    <source>
        <strain evidence="3 4">Dub</strain>
    </source>
</reference>
<keyword evidence="1" id="KW-0732">Signal</keyword>
<sequence>MFRPSAGLLPGAMATLCVSGLSAFADDLRSTQVLVEGGVFLAHAETEAAFARLDAPKPDANALLPKLTAYWEGGGASFGQAGSARRIGSGGSTSQMRLGAERGFNGAIVGAMASAGFGSVGSGDLGSQTIGQHVDLYGRVDRGSFFTKLLFGGSMFDFSSIRRGPDDDASKASAMSYGARAAAQFGANLSLRGVKVTPTVSLATYANRLGGYDECGGATPFDFNARWATAAVGSFRLNGSRSFRVGPTQDVELRGFLGTEDVLGYSATRAAAVDSSGVRQRLARESAPTGRGVVGGLGVGTTLAPGISMTVDYDYGRRDSVSTHSSRARLGVSF</sequence>